<protein>
    <submittedName>
        <fullName evidence="2">Triacylglycerol lipase</fullName>
    </submittedName>
</protein>
<feature type="chain" id="PRO_5046179160" evidence="1">
    <location>
        <begin position="23"/>
        <end position="222"/>
    </location>
</feature>
<dbReference type="InterPro" id="IPR002918">
    <property type="entry name" value="Lipase_EstA/Esterase_EstB"/>
</dbReference>
<accession>A0ABN3VCR4</accession>
<comment type="caution">
    <text evidence="2">The sequence shown here is derived from an EMBL/GenBank/DDBJ whole genome shotgun (WGS) entry which is preliminary data.</text>
</comment>
<reference evidence="2 3" key="1">
    <citation type="journal article" date="2019" name="Int. J. Syst. Evol. Microbiol.">
        <title>The Global Catalogue of Microorganisms (GCM) 10K type strain sequencing project: providing services to taxonomists for standard genome sequencing and annotation.</title>
        <authorList>
            <consortium name="The Broad Institute Genomics Platform"/>
            <consortium name="The Broad Institute Genome Sequencing Center for Infectious Disease"/>
            <person name="Wu L."/>
            <person name="Ma J."/>
        </authorList>
    </citation>
    <scope>NUCLEOTIDE SEQUENCE [LARGE SCALE GENOMIC DNA]</scope>
    <source>
        <strain evidence="2 3">JCM 9383</strain>
    </source>
</reference>
<evidence type="ECO:0000256" key="1">
    <source>
        <dbReference type="SAM" id="SignalP"/>
    </source>
</evidence>
<dbReference type="PANTHER" id="PTHR32015">
    <property type="entry name" value="FASTING INDUCED LIPASE"/>
    <property type="match status" value="1"/>
</dbReference>
<dbReference type="PANTHER" id="PTHR32015:SF1">
    <property type="entry name" value="LIPASE"/>
    <property type="match status" value="1"/>
</dbReference>
<dbReference type="Proteomes" id="UP001500979">
    <property type="component" value="Unassembled WGS sequence"/>
</dbReference>
<evidence type="ECO:0000313" key="3">
    <source>
        <dbReference type="Proteomes" id="UP001500979"/>
    </source>
</evidence>
<dbReference type="Pfam" id="PF01674">
    <property type="entry name" value="Lipase_2"/>
    <property type="match status" value="1"/>
</dbReference>
<dbReference type="EMBL" id="BAAAUX010000011">
    <property type="protein sequence ID" value="GAA2787230.1"/>
    <property type="molecule type" value="Genomic_DNA"/>
</dbReference>
<feature type="signal peptide" evidence="1">
    <location>
        <begin position="1"/>
        <end position="22"/>
    </location>
</feature>
<evidence type="ECO:0000313" key="2">
    <source>
        <dbReference type="EMBL" id="GAA2787230.1"/>
    </source>
</evidence>
<dbReference type="InterPro" id="IPR029058">
    <property type="entry name" value="AB_hydrolase_fold"/>
</dbReference>
<sequence length="222" mass="23993">MRRTLGFITAFLALSTAGTATAAAEAQDRDPVVFVHGYLSNNSNWSHAEGVFRAAGYQEGELFPFQYDFNQSNETSARELAAFVDKVRAETGAQQVDIVNHSMGGLVSRWYLKELDGTDSVGHWASLAGANHGTTAATACSVFASCREMVPDSPFVTRLNSGDETPADTRYATWYSPADRVINPYRSTAVEGADNHEVAGVGHLAFLNNDQILGEVVAFFDS</sequence>
<dbReference type="Gene3D" id="3.40.50.1820">
    <property type="entry name" value="alpha/beta hydrolase"/>
    <property type="match status" value="1"/>
</dbReference>
<gene>
    <name evidence="2" type="ORF">GCM10010470_22080</name>
</gene>
<organism evidence="2 3">
    <name type="scientific">Saccharopolyspora taberi</name>
    <dbReference type="NCBI Taxonomy" id="60895"/>
    <lineage>
        <taxon>Bacteria</taxon>
        <taxon>Bacillati</taxon>
        <taxon>Actinomycetota</taxon>
        <taxon>Actinomycetes</taxon>
        <taxon>Pseudonocardiales</taxon>
        <taxon>Pseudonocardiaceae</taxon>
        <taxon>Saccharopolyspora</taxon>
    </lineage>
</organism>
<proteinExistence type="predicted"/>
<keyword evidence="1" id="KW-0732">Signal</keyword>
<dbReference type="SUPFAM" id="SSF53474">
    <property type="entry name" value="alpha/beta-Hydrolases"/>
    <property type="match status" value="1"/>
</dbReference>
<name>A0ABN3VCR4_9PSEU</name>
<keyword evidence="3" id="KW-1185">Reference proteome</keyword>
<dbReference type="RefSeq" id="WP_344679479.1">
    <property type="nucleotide sequence ID" value="NZ_BAAAUX010000011.1"/>
</dbReference>